<protein>
    <submittedName>
        <fullName evidence="1">Uncharacterized protein</fullName>
    </submittedName>
</protein>
<keyword evidence="2" id="KW-1185">Reference proteome</keyword>
<accession>A0A5D2F0B4</accession>
<sequence length="46" mass="5002">MDSDVDHGVNPGSLLSTYLMWLSEGAYDTEVAFGARGRHAAAETFR</sequence>
<organism evidence="1 2">
    <name type="scientific">Gossypium darwinii</name>
    <name type="common">Darwin's cotton</name>
    <name type="synonym">Gossypium barbadense var. darwinii</name>
    <dbReference type="NCBI Taxonomy" id="34276"/>
    <lineage>
        <taxon>Eukaryota</taxon>
        <taxon>Viridiplantae</taxon>
        <taxon>Streptophyta</taxon>
        <taxon>Embryophyta</taxon>
        <taxon>Tracheophyta</taxon>
        <taxon>Spermatophyta</taxon>
        <taxon>Magnoliopsida</taxon>
        <taxon>eudicotyledons</taxon>
        <taxon>Gunneridae</taxon>
        <taxon>Pentapetalae</taxon>
        <taxon>rosids</taxon>
        <taxon>malvids</taxon>
        <taxon>Malvales</taxon>
        <taxon>Malvaceae</taxon>
        <taxon>Malvoideae</taxon>
        <taxon>Gossypium</taxon>
    </lineage>
</organism>
<dbReference type="EMBL" id="CM017697">
    <property type="protein sequence ID" value="TYG98927.1"/>
    <property type="molecule type" value="Genomic_DNA"/>
</dbReference>
<dbReference type="Proteomes" id="UP000323506">
    <property type="component" value="Chromosome A10"/>
</dbReference>
<gene>
    <name evidence="1" type="ORF">ES288_A10G156500v1</name>
</gene>
<evidence type="ECO:0000313" key="2">
    <source>
        <dbReference type="Proteomes" id="UP000323506"/>
    </source>
</evidence>
<dbReference type="AlphaFoldDB" id="A0A5D2F0B4"/>
<name>A0A5D2F0B4_GOSDA</name>
<reference evidence="1 2" key="1">
    <citation type="submission" date="2019-06" db="EMBL/GenBank/DDBJ databases">
        <title>WGS assembly of Gossypium darwinii.</title>
        <authorList>
            <person name="Chen Z.J."/>
            <person name="Sreedasyam A."/>
            <person name="Ando A."/>
            <person name="Song Q."/>
            <person name="De L."/>
            <person name="Hulse-Kemp A."/>
            <person name="Ding M."/>
            <person name="Ye W."/>
            <person name="Kirkbride R."/>
            <person name="Jenkins J."/>
            <person name="Plott C."/>
            <person name="Lovell J."/>
            <person name="Lin Y.-M."/>
            <person name="Vaughn R."/>
            <person name="Liu B."/>
            <person name="Li W."/>
            <person name="Simpson S."/>
            <person name="Scheffler B."/>
            <person name="Saski C."/>
            <person name="Grover C."/>
            <person name="Hu G."/>
            <person name="Conover J."/>
            <person name="Carlson J."/>
            <person name="Shu S."/>
            <person name="Boston L."/>
            <person name="Williams M."/>
            <person name="Peterson D."/>
            <person name="Mcgee K."/>
            <person name="Jones D."/>
            <person name="Wendel J."/>
            <person name="Stelly D."/>
            <person name="Grimwood J."/>
            <person name="Schmutz J."/>
        </authorList>
    </citation>
    <scope>NUCLEOTIDE SEQUENCE [LARGE SCALE GENOMIC DNA]</scope>
    <source>
        <strain evidence="1">1808015.09</strain>
    </source>
</reference>
<evidence type="ECO:0000313" key="1">
    <source>
        <dbReference type="EMBL" id="TYG98927.1"/>
    </source>
</evidence>
<proteinExistence type="predicted"/>